<dbReference type="GO" id="GO:0010997">
    <property type="term" value="F:anaphase-promoting complex binding"/>
    <property type="evidence" value="ECO:0007669"/>
    <property type="project" value="InterPro"/>
</dbReference>
<evidence type="ECO:0000313" key="3">
    <source>
        <dbReference type="EMBL" id="CAH0564747.1"/>
    </source>
</evidence>
<dbReference type="OrthoDB" id="10263272at2759"/>
<dbReference type="InterPro" id="IPR036322">
    <property type="entry name" value="WD40_repeat_dom_sf"/>
</dbReference>
<dbReference type="Gene3D" id="2.130.10.10">
    <property type="entry name" value="YVTN repeat-like/Quinoprotein amine dehydrogenase"/>
    <property type="match status" value="1"/>
</dbReference>
<evidence type="ECO:0008006" key="5">
    <source>
        <dbReference type="Google" id="ProtNLM"/>
    </source>
</evidence>
<organism evidence="3 4">
    <name type="scientific">Brassicogethes aeneus</name>
    <name type="common">Rape pollen beetle</name>
    <name type="synonym">Meligethes aeneus</name>
    <dbReference type="NCBI Taxonomy" id="1431903"/>
    <lineage>
        <taxon>Eukaryota</taxon>
        <taxon>Metazoa</taxon>
        <taxon>Ecdysozoa</taxon>
        <taxon>Arthropoda</taxon>
        <taxon>Hexapoda</taxon>
        <taxon>Insecta</taxon>
        <taxon>Pterygota</taxon>
        <taxon>Neoptera</taxon>
        <taxon>Endopterygota</taxon>
        <taxon>Coleoptera</taxon>
        <taxon>Polyphaga</taxon>
        <taxon>Cucujiformia</taxon>
        <taxon>Nitidulidae</taxon>
        <taxon>Meligethinae</taxon>
        <taxon>Brassicogethes</taxon>
    </lineage>
</organism>
<dbReference type="InterPro" id="IPR015943">
    <property type="entry name" value="WD40/YVTN_repeat-like_dom_sf"/>
</dbReference>
<dbReference type="EMBL" id="OV121140">
    <property type="protein sequence ID" value="CAH0564747.1"/>
    <property type="molecule type" value="Genomic_DNA"/>
</dbReference>
<keyword evidence="4" id="KW-1185">Reference proteome</keyword>
<evidence type="ECO:0000256" key="2">
    <source>
        <dbReference type="ARBA" id="ARBA00022737"/>
    </source>
</evidence>
<dbReference type="GO" id="GO:1990757">
    <property type="term" value="F:ubiquitin ligase activator activity"/>
    <property type="evidence" value="ECO:0007669"/>
    <property type="project" value="TreeGrafter"/>
</dbReference>
<dbReference type="InterPro" id="IPR001680">
    <property type="entry name" value="WD40_rpt"/>
</dbReference>
<evidence type="ECO:0000313" key="4">
    <source>
        <dbReference type="Proteomes" id="UP001154078"/>
    </source>
</evidence>
<reference evidence="3" key="1">
    <citation type="submission" date="2021-12" db="EMBL/GenBank/DDBJ databases">
        <authorList>
            <person name="King R."/>
        </authorList>
    </citation>
    <scope>NUCLEOTIDE SEQUENCE</scope>
</reference>
<protein>
    <recommendedName>
        <fullName evidence="5">Protein cortex</fullName>
    </recommendedName>
</protein>
<dbReference type="PANTHER" id="PTHR19918">
    <property type="entry name" value="CELL DIVISION CYCLE 20 CDC20 FIZZY -RELATED"/>
    <property type="match status" value="1"/>
</dbReference>
<gene>
    <name evidence="3" type="ORF">MELIAE_LOCUS13219</name>
</gene>
<dbReference type="PANTHER" id="PTHR19918:SF52">
    <property type="entry name" value="PROTEIN CORTEX"/>
    <property type="match status" value="1"/>
</dbReference>
<dbReference type="AlphaFoldDB" id="A0A9P0BK20"/>
<name>A0A9P0BK20_BRAAE</name>
<dbReference type="SUPFAM" id="SSF50978">
    <property type="entry name" value="WD40 repeat-like"/>
    <property type="match status" value="1"/>
</dbReference>
<dbReference type="Proteomes" id="UP001154078">
    <property type="component" value="Chromosome 9"/>
</dbReference>
<evidence type="ECO:0000256" key="1">
    <source>
        <dbReference type="ARBA" id="ARBA00022574"/>
    </source>
</evidence>
<keyword evidence="1" id="KW-0853">WD repeat</keyword>
<dbReference type="GO" id="GO:1905786">
    <property type="term" value="P:positive regulation of anaphase-promoting complex-dependent catabolic process"/>
    <property type="evidence" value="ECO:0007669"/>
    <property type="project" value="TreeGrafter"/>
</dbReference>
<keyword evidence="2" id="KW-0677">Repeat</keyword>
<proteinExistence type="predicted"/>
<accession>A0A9P0BK20</accession>
<dbReference type="InterPro" id="IPR033010">
    <property type="entry name" value="Cdc20/Fizzy"/>
</dbReference>
<dbReference type="SMART" id="SM00320">
    <property type="entry name" value="WD40"/>
    <property type="match status" value="5"/>
</dbReference>
<dbReference type="GO" id="GO:0031145">
    <property type="term" value="P:anaphase-promoting complex-dependent catabolic process"/>
    <property type="evidence" value="ECO:0007669"/>
    <property type="project" value="TreeGrafter"/>
</dbReference>
<dbReference type="GO" id="GO:0005680">
    <property type="term" value="C:anaphase-promoting complex"/>
    <property type="evidence" value="ECO:0007669"/>
    <property type="project" value="TreeGrafter"/>
</dbReference>
<sequence length="460" mass="53001">MFGRKAIKSSSDRFIPTRAHMNLEISNYKLKNSDPGTESSETWPEDNTYFNLKKHNYNITKYRQHLCLALTLNQEKILNFSSPHCKKMGKVCQNDKLWPVYPRKKPLMEQPQLVLDMPELDVYLSSHVVDWSSTGYVATIYNKEVHLWHPEKMLRRQKTVTNKQVKKSVRWNKNGRYFAVAIGKSKCLIVDAQDLKNTFEILCLCSFEYKTCELRHIDISHNDTIVFGCSLGRISLYRSFSNDFHFNSQSRVAAFVSENLGNSVVSVELSCNDKFLAVSLMDGHIVVMTFPQLQTVAYYSNDRPIKSLCWHPWKENLLVVCSKKSLILFNINTMSKVAEKPFQHPNTIVDSMAFNPISGELVVSYFIYQQDHSKCTLRVLKNFDKVVDEIMVGVERVPYLLWDSTGTQLASGSAEENLCIWNFFGTKDERTNILKIGKASKKNLTINPKKTVFMLSKPIR</sequence>